<dbReference type="Gene3D" id="3.30.1180.20">
    <property type="entry name" value="Dihydroxyacetone kinase, domain 2"/>
    <property type="match status" value="1"/>
</dbReference>
<accession>A0AA36E9C7</accession>
<gene>
    <name evidence="2" type="ORF">LSALG_LOCUS25398</name>
</gene>
<dbReference type="Proteomes" id="UP001177003">
    <property type="component" value="Chromosome 5"/>
</dbReference>
<dbReference type="PROSITE" id="PS51481">
    <property type="entry name" value="DHAK"/>
    <property type="match status" value="1"/>
</dbReference>
<evidence type="ECO:0000313" key="3">
    <source>
        <dbReference type="Proteomes" id="UP001177003"/>
    </source>
</evidence>
<evidence type="ECO:0000259" key="1">
    <source>
        <dbReference type="PROSITE" id="PS51481"/>
    </source>
</evidence>
<dbReference type="InterPro" id="IPR050861">
    <property type="entry name" value="Dihydroxyacetone_Kinase"/>
</dbReference>
<keyword evidence="3" id="KW-1185">Reference proteome</keyword>
<dbReference type="SUPFAM" id="SSF82549">
    <property type="entry name" value="DAK1/DegV-like"/>
    <property type="match status" value="1"/>
</dbReference>
<dbReference type="InterPro" id="IPR004006">
    <property type="entry name" value="DhaK_dom"/>
</dbReference>
<dbReference type="GO" id="GO:0005829">
    <property type="term" value="C:cytosol"/>
    <property type="evidence" value="ECO:0007669"/>
    <property type="project" value="TreeGrafter"/>
</dbReference>
<protein>
    <recommendedName>
        <fullName evidence="1">DhaK domain-containing protein</fullName>
    </recommendedName>
</protein>
<name>A0AA36E9C7_LACSI</name>
<dbReference type="PANTHER" id="PTHR28629:SF4">
    <property type="entry name" value="TRIOKINASE_FMN CYCLASE"/>
    <property type="match status" value="1"/>
</dbReference>
<sequence>MASLKSIVESDPTIPYPLQVPPLPTGRVLLQHQEAPTTHSIAPYMNSFASNPLIDHPFSSPCRICKDNMDKSFGDCSIPQEKSNADINEELELSEATGHKSCDWANGMSPNSQAKEAKSEGYKVEIVGAAAASGLPLSDVAAEARHACGVVGTMGVALSVCTLPGQPKSHHLGPGKMELGLGIHEEPGVVVEDIQPVDLLVSHVLNRILSSVLDMPTYEASQKEYARKGHKHFYFMTLNGSESRKVDLVTIYMEADEGDNYTHIPVRNRVG</sequence>
<feature type="domain" description="DhaK" evidence="1">
    <location>
        <begin position="1"/>
        <end position="271"/>
    </location>
</feature>
<proteinExistence type="predicted"/>
<reference evidence="2" key="1">
    <citation type="submission" date="2023-04" db="EMBL/GenBank/DDBJ databases">
        <authorList>
            <person name="Vijverberg K."/>
            <person name="Xiong W."/>
            <person name="Schranz E."/>
        </authorList>
    </citation>
    <scope>NUCLEOTIDE SEQUENCE</scope>
</reference>
<dbReference type="PANTHER" id="PTHR28629">
    <property type="entry name" value="TRIOKINASE/FMN CYCLASE"/>
    <property type="match status" value="1"/>
</dbReference>
<dbReference type="Gene3D" id="3.30.40.100">
    <property type="match status" value="1"/>
</dbReference>
<dbReference type="EMBL" id="OX465081">
    <property type="protein sequence ID" value="CAI9285955.1"/>
    <property type="molecule type" value="Genomic_DNA"/>
</dbReference>
<dbReference type="GO" id="GO:0004371">
    <property type="term" value="F:glycerone kinase activity"/>
    <property type="evidence" value="ECO:0007669"/>
    <property type="project" value="InterPro"/>
</dbReference>
<evidence type="ECO:0000313" key="2">
    <source>
        <dbReference type="EMBL" id="CAI9285955.1"/>
    </source>
</evidence>
<dbReference type="AlphaFoldDB" id="A0AA36E9C7"/>
<organism evidence="2 3">
    <name type="scientific">Lactuca saligna</name>
    <name type="common">Willowleaf lettuce</name>
    <dbReference type="NCBI Taxonomy" id="75948"/>
    <lineage>
        <taxon>Eukaryota</taxon>
        <taxon>Viridiplantae</taxon>
        <taxon>Streptophyta</taxon>
        <taxon>Embryophyta</taxon>
        <taxon>Tracheophyta</taxon>
        <taxon>Spermatophyta</taxon>
        <taxon>Magnoliopsida</taxon>
        <taxon>eudicotyledons</taxon>
        <taxon>Gunneridae</taxon>
        <taxon>Pentapetalae</taxon>
        <taxon>asterids</taxon>
        <taxon>campanulids</taxon>
        <taxon>Asterales</taxon>
        <taxon>Asteraceae</taxon>
        <taxon>Cichorioideae</taxon>
        <taxon>Cichorieae</taxon>
        <taxon>Lactucinae</taxon>
        <taxon>Lactuca</taxon>
    </lineage>
</organism>
<dbReference type="GO" id="GO:0019563">
    <property type="term" value="P:glycerol catabolic process"/>
    <property type="evidence" value="ECO:0007669"/>
    <property type="project" value="TreeGrafter"/>
</dbReference>
<dbReference type="Pfam" id="PF02733">
    <property type="entry name" value="Dak1"/>
    <property type="match status" value="1"/>
</dbReference>